<feature type="region of interest" description="Disordered" evidence="1">
    <location>
        <begin position="32"/>
        <end position="52"/>
    </location>
</feature>
<feature type="domain" description="Mtf2-like C-terminal" evidence="2">
    <location>
        <begin position="182"/>
        <end position="272"/>
    </location>
</feature>
<proteinExistence type="predicted"/>
<dbReference type="Proteomes" id="UP001479436">
    <property type="component" value="Unassembled WGS sequence"/>
</dbReference>
<dbReference type="InterPro" id="IPR040009">
    <property type="entry name" value="Mtf2/C5D6.12-like"/>
</dbReference>
<evidence type="ECO:0000313" key="3">
    <source>
        <dbReference type="EMBL" id="KAK9728900.1"/>
    </source>
</evidence>
<gene>
    <name evidence="3" type="ORF">K7432_000723</name>
</gene>
<name>A0ABR2WAR7_9FUNG</name>
<evidence type="ECO:0000313" key="4">
    <source>
        <dbReference type="Proteomes" id="UP001479436"/>
    </source>
</evidence>
<dbReference type="Pfam" id="PF19189">
    <property type="entry name" value="Mtf2"/>
    <property type="match status" value="1"/>
</dbReference>
<comment type="caution">
    <text evidence="3">The sequence shown here is derived from an EMBL/GenBank/DDBJ whole genome shotgun (WGS) entry which is preliminary data.</text>
</comment>
<organism evidence="3 4">
    <name type="scientific">Basidiobolus ranarum</name>
    <dbReference type="NCBI Taxonomy" id="34480"/>
    <lineage>
        <taxon>Eukaryota</taxon>
        <taxon>Fungi</taxon>
        <taxon>Fungi incertae sedis</taxon>
        <taxon>Zoopagomycota</taxon>
        <taxon>Entomophthoromycotina</taxon>
        <taxon>Basidiobolomycetes</taxon>
        <taxon>Basidiobolales</taxon>
        <taxon>Basidiobolaceae</taxon>
        <taxon>Basidiobolus</taxon>
    </lineage>
</organism>
<evidence type="ECO:0000256" key="1">
    <source>
        <dbReference type="SAM" id="MobiDB-lite"/>
    </source>
</evidence>
<dbReference type="InterPro" id="IPR043837">
    <property type="entry name" value="Mtf2-like_C"/>
</dbReference>
<evidence type="ECO:0000259" key="2">
    <source>
        <dbReference type="Pfam" id="PF19189"/>
    </source>
</evidence>
<dbReference type="PANTHER" id="PTHR39468:SF1">
    <property type="entry name" value="MTF2-LIKE C-TERMINAL DOMAIN-CONTAINING PROTEIN"/>
    <property type="match status" value="1"/>
</dbReference>
<keyword evidence="4" id="KW-1185">Reference proteome</keyword>
<sequence>MYSRTSLKLLKSNSISTCLRRYGEVKKSTSLFYSTSRSEDDEDWSQSKNKEEKKLETAQDLFSDLVEEEASEESSADNDTSSPIELRLLDLIERQEEIYKSKGTPGPKFLDKAQRKIPQTALWDVLSNRSGFRSTPRSILPKTLDEDQIESQIAQLQSSKNNLELRSKVAEIFSGEDTPRDSILATTISLARNFGDPYMGYAIYQQVKRKGVVSYVTGCSGRVYNELLINSWDILRDRTKVESFLTEMIKAGIEANPETKRIVSRIISEEAEYGKDVESLRILVQSLELPA</sequence>
<accession>A0ABR2WAR7</accession>
<dbReference type="EMBL" id="JASJQH010006889">
    <property type="protein sequence ID" value="KAK9728900.1"/>
    <property type="molecule type" value="Genomic_DNA"/>
</dbReference>
<dbReference type="PANTHER" id="PTHR39468">
    <property type="entry name" value="CHROMOSOME 7, WHOLE GENOME SHOTGUN SEQUENCE"/>
    <property type="match status" value="1"/>
</dbReference>
<reference evidence="3 4" key="1">
    <citation type="submission" date="2023-04" db="EMBL/GenBank/DDBJ databases">
        <title>Genome of Basidiobolus ranarum AG-B5.</title>
        <authorList>
            <person name="Stajich J.E."/>
            <person name="Carter-House D."/>
            <person name="Gryganskyi A."/>
        </authorList>
    </citation>
    <scope>NUCLEOTIDE SEQUENCE [LARGE SCALE GENOMIC DNA]</scope>
    <source>
        <strain evidence="3 4">AG-B5</strain>
    </source>
</reference>
<protein>
    <recommendedName>
        <fullName evidence="2">Mtf2-like C-terminal domain-containing protein</fullName>
    </recommendedName>
</protein>